<feature type="transmembrane region" description="Helical" evidence="8">
    <location>
        <begin position="177"/>
        <end position="197"/>
    </location>
</feature>
<feature type="transmembrane region" description="Helical" evidence="8">
    <location>
        <begin position="243"/>
        <end position="261"/>
    </location>
</feature>
<evidence type="ECO:0000256" key="7">
    <source>
        <dbReference type="ARBA" id="ARBA00023136"/>
    </source>
</evidence>
<dbReference type="InterPro" id="IPR018393">
    <property type="entry name" value="NADHpl_OxRdtase_5_subgr"/>
</dbReference>
<keyword evidence="5 8" id="KW-1133">Transmembrane helix</keyword>
<comment type="similarity">
    <text evidence="8">Belongs to the complex I subunit 5 family.</text>
</comment>
<feature type="transmembrane region" description="Helical" evidence="8">
    <location>
        <begin position="6"/>
        <end position="23"/>
    </location>
</feature>
<dbReference type="PANTHER" id="PTHR42829:SF2">
    <property type="entry name" value="NADH-UBIQUINONE OXIDOREDUCTASE CHAIN 5"/>
    <property type="match status" value="1"/>
</dbReference>
<protein>
    <recommendedName>
        <fullName evidence="8">NADH-ubiquinone oxidoreductase chain 5</fullName>
        <ecNumber evidence="8">7.1.1.2</ecNumber>
    </recommendedName>
</protein>
<feature type="transmembrane region" description="Helical" evidence="8">
    <location>
        <begin position="136"/>
        <end position="156"/>
    </location>
</feature>
<dbReference type="Pfam" id="PF00662">
    <property type="entry name" value="Proton_antipo_N"/>
    <property type="match status" value="1"/>
</dbReference>
<evidence type="ECO:0000256" key="1">
    <source>
        <dbReference type="ARBA" id="ARBA00003257"/>
    </source>
</evidence>
<feature type="transmembrane region" description="Helical" evidence="8">
    <location>
        <begin position="452"/>
        <end position="472"/>
    </location>
</feature>
<feature type="transmembrane region" description="Helical" evidence="8">
    <location>
        <begin position="273"/>
        <end position="294"/>
    </location>
</feature>
<keyword evidence="7 8" id="KW-0472">Membrane</keyword>
<evidence type="ECO:0000256" key="5">
    <source>
        <dbReference type="ARBA" id="ARBA00022989"/>
    </source>
</evidence>
<feature type="transmembrane region" description="Helical" evidence="8">
    <location>
        <begin position="81"/>
        <end position="101"/>
    </location>
</feature>
<name>A0A6B9IPY6_9ASCO</name>
<dbReference type="Pfam" id="PF00361">
    <property type="entry name" value="Proton_antipo_M"/>
    <property type="match status" value="1"/>
</dbReference>
<dbReference type="InterPro" id="IPR001516">
    <property type="entry name" value="Proton_antipo_N"/>
</dbReference>
<comment type="subcellular location">
    <subcellularLocation>
        <location evidence="2">Membrane</location>
        <topology evidence="2">Multi-pass membrane protein</topology>
    </subcellularLocation>
</comment>
<feature type="transmembrane region" description="Helical" evidence="8">
    <location>
        <begin position="363"/>
        <end position="384"/>
    </location>
</feature>
<dbReference type="EC" id="7.1.1.2" evidence="8"/>
<feature type="transmembrane region" description="Helical" evidence="8">
    <location>
        <begin position="113"/>
        <end position="130"/>
    </location>
</feature>
<geneLocation type="mitochondrion" evidence="11"/>
<evidence type="ECO:0000259" key="10">
    <source>
        <dbReference type="Pfam" id="PF00662"/>
    </source>
</evidence>
<keyword evidence="8" id="KW-0813">Transport</keyword>
<dbReference type="GO" id="GO:0016020">
    <property type="term" value="C:membrane"/>
    <property type="evidence" value="ECO:0007669"/>
    <property type="project" value="UniProtKB-SubCell"/>
</dbReference>
<keyword evidence="6 8" id="KW-0830">Ubiquinone</keyword>
<evidence type="ECO:0000256" key="3">
    <source>
        <dbReference type="ARBA" id="ARBA00022660"/>
    </source>
</evidence>
<dbReference type="GO" id="GO:0015990">
    <property type="term" value="P:electron transport coupled proton transport"/>
    <property type="evidence" value="ECO:0007669"/>
    <property type="project" value="TreeGrafter"/>
</dbReference>
<dbReference type="NCBIfam" id="TIGR01974">
    <property type="entry name" value="NDH_I_L"/>
    <property type="match status" value="1"/>
</dbReference>
<feature type="transmembrane region" description="Helical" evidence="8">
    <location>
        <begin position="508"/>
        <end position="529"/>
    </location>
</feature>
<organism evidence="11">
    <name type="scientific">Magnusiomyces paraingens</name>
    <dbReference type="NCBI Taxonomy" id="2606893"/>
    <lineage>
        <taxon>Eukaryota</taxon>
        <taxon>Fungi</taxon>
        <taxon>Dikarya</taxon>
        <taxon>Ascomycota</taxon>
        <taxon>Saccharomycotina</taxon>
        <taxon>Dipodascomycetes</taxon>
        <taxon>Dipodascales</taxon>
        <taxon>Dipodascaceae</taxon>
        <taxon>Magnusiomyces</taxon>
    </lineage>
</organism>
<keyword evidence="8" id="KW-0520">NAD</keyword>
<dbReference type="GO" id="GO:0042773">
    <property type="term" value="P:ATP synthesis coupled electron transport"/>
    <property type="evidence" value="ECO:0007669"/>
    <property type="project" value="InterPro"/>
</dbReference>
<feature type="domain" description="NADH-Ubiquinone oxidoreductase (complex I) chain 5 N-terminal" evidence="10">
    <location>
        <begin position="64"/>
        <end position="114"/>
    </location>
</feature>
<keyword evidence="8 11" id="KW-0496">Mitochondrion</keyword>
<dbReference type="InterPro" id="IPR001750">
    <property type="entry name" value="ND/Mrp_TM"/>
</dbReference>
<feature type="transmembrane region" description="Helical" evidence="8">
    <location>
        <begin position="410"/>
        <end position="431"/>
    </location>
</feature>
<proteinExistence type="inferred from homology"/>
<feature type="transmembrane region" description="Helical" evidence="8">
    <location>
        <begin position="301"/>
        <end position="321"/>
    </location>
</feature>
<evidence type="ECO:0000256" key="6">
    <source>
        <dbReference type="ARBA" id="ARBA00023075"/>
    </source>
</evidence>
<evidence type="ECO:0000259" key="9">
    <source>
        <dbReference type="Pfam" id="PF00361"/>
    </source>
</evidence>
<feature type="transmembrane region" description="Helical" evidence="8">
    <location>
        <begin position="30"/>
        <end position="50"/>
    </location>
</feature>
<feature type="transmembrane region" description="Helical" evidence="8">
    <location>
        <begin position="640"/>
        <end position="658"/>
    </location>
</feature>
<accession>A0A6B9IPY6</accession>
<feature type="transmembrane region" description="Helical" evidence="8">
    <location>
        <begin position="612"/>
        <end position="634"/>
    </location>
</feature>
<evidence type="ECO:0000256" key="8">
    <source>
        <dbReference type="RuleBase" id="RU003404"/>
    </source>
</evidence>
<comment type="catalytic activity">
    <reaction evidence="8">
        <text>a ubiquinone + NADH + 5 H(+)(in) = a ubiquinol + NAD(+) + 4 H(+)(out)</text>
        <dbReference type="Rhea" id="RHEA:29091"/>
        <dbReference type="Rhea" id="RHEA-COMP:9565"/>
        <dbReference type="Rhea" id="RHEA-COMP:9566"/>
        <dbReference type="ChEBI" id="CHEBI:15378"/>
        <dbReference type="ChEBI" id="CHEBI:16389"/>
        <dbReference type="ChEBI" id="CHEBI:17976"/>
        <dbReference type="ChEBI" id="CHEBI:57540"/>
        <dbReference type="ChEBI" id="CHEBI:57945"/>
        <dbReference type="EC" id="7.1.1.2"/>
    </reaction>
</comment>
<gene>
    <name evidence="11" type="primary">nad5</name>
</gene>
<comment type="function">
    <text evidence="1">Core subunit of the mitochondrial membrane respiratory chain NADH dehydrogenase (Complex I) that is believed to belong to the minimal assembly required for catalysis. Complex I functions in the transfer of electrons from NADH to the respiratory chain. The immediate electron acceptor for the enzyme is believed to be ubiquinone.</text>
</comment>
<dbReference type="PANTHER" id="PTHR42829">
    <property type="entry name" value="NADH-UBIQUINONE OXIDOREDUCTASE CHAIN 5"/>
    <property type="match status" value="1"/>
</dbReference>
<feature type="transmembrane region" description="Helical" evidence="8">
    <location>
        <begin position="203"/>
        <end position="222"/>
    </location>
</feature>
<dbReference type="PRINTS" id="PR01434">
    <property type="entry name" value="NADHDHGNASE5"/>
</dbReference>
<evidence type="ECO:0000256" key="4">
    <source>
        <dbReference type="ARBA" id="ARBA00022692"/>
    </source>
</evidence>
<sequence length="664" mass="75375">MMFMTMFLPMLGSILAGLFGRWLGYKFSGYVATLSMIMACLFSYVLYFNVMMNNQMYTLNMGKWIYVEYLEIDWSFMMDELTVTMLMPMLTVSSLVHMYALGYMSHDPHQSRFFSMLAMFTGFMVMLVTGDNYLVMFLGWEFIGTASYLLISFWFTRLAAMKSALSALLMNKFGDTFLSIGLMIMIWTFGSLNYNSIFALSQFINTDMLNTIMICFLIGATSKSAQLGLHNWLLSSMEGPTPVSALLHAACLVCAGMYLLIRSSYMLEYSPTVLLMCLWLGGLTTMMAGMMAMTSNDMKKMMALSTMSQLGLMVVAIGLSAYNMSLFHLFCHAMFKALLFMSAGSIMHSMMSESQDIRTYGGLLNYLPVTYVCMLMASLSLMAFPGLTGFYSKDIIIESTLGVYTISGYIIYWLSLSSATLTTLYSIRLLYLVFYNIPNNNRYTYINLHESTWFMLIPMIILSFASMFIGYITRDIYLGFGSPFNSMFMHPNNLSIIDTELALPSSNLLLKLLPLMFTILGTMFIIMLYEFKYSLIYVYNNKLLLNLYIYFNNKLMLDQILNNIILRSNLSLGFKLNQFVDKGALQILGPRGIYDTLNIMVYNLIKLSTGSLLHFSIYLLSGIIMLLLMLTNLFNISLPLHGEGAILFIFLIISFITPSKNVKA</sequence>
<dbReference type="InterPro" id="IPR003945">
    <property type="entry name" value="NU5C-like"/>
</dbReference>
<dbReference type="GO" id="GO:0008137">
    <property type="term" value="F:NADH dehydrogenase (ubiquinone) activity"/>
    <property type="evidence" value="ECO:0007669"/>
    <property type="project" value="UniProtKB-EC"/>
</dbReference>
<dbReference type="EMBL" id="MN317087">
    <property type="protein sequence ID" value="QGZ08702.1"/>
    <property type="molecule type" value="Genomic_DNA"/>
</dbReference>
<comment type="function">
    <text evidence="8">Core subunit of the mitochondrial membrane respiratory chain NADH dehydrogenase (Complex I) which catalyzes electron transfer from NADH through the respiratory chain, using ubiquinone as an electron acceptor. Essential for the catalytic activity and assembly of complex I.</text>
</comment>
<keyword evidence="3" id="KW-0679">Respiratory chain</keyword>
<dbReference type="GO" id="GO:0003954">
    <property type="term" value="F:NADH dehydrogenase activity"/>
    <property type="evidence" value="ECO:0007669"/>
    <property type="project" value="TreeGrafter"/>
</dbReference>
<dbReference type="AlphaFoldDB" id="A0A6B9IPY6"/>
<feature type="domain" description="NADH:quinone oxidoreductase/Mrp antiporter transmembrane" evidence="9">
    <location>
        <begin position="132"/>
        <end position="411"/>
    </location>
</feature>
<reference evidence="11" key="1">
    <citation type="journal article" date="2019" name="Microbiol. Resour. Announc.">
        <title>Genome Sequence of the Yeast Saprochaete ingens CBS 517.90.</title>
        <authorList>
            <person name="Hodorova V."/>
            <person name="Lichancova H."/>
            <person name="Zubenko S."/>
            <person name="Sienkiewicz K."/>
            <person name="Penir S.M.U."/>
            <person name="Afanasyev P."/>
            <person name="Boceck D."/>
            <person name="Bonnin S."/>
            <person name="Hakobyan S."/>
            <person name="Smyczynska U."/>
            <person name="Zhivkoplias E."/>
            <person name="Zlatohurska M."/>
            <person name="Tralle E."/>
            <person name="Frolova A."/>
            <person name="Pryszcz L.P."/>
            <person name="Brejova B."/>
            <person name="Vinar T."/>
            <person name="Nosek J."/>
        </authorList>
    </citation>
    <scope>NUCLEOTIDE SEQUENCE</scope>
    <source>
        <strain evidence="11">CBS 517.90</strain>
    </source>
</reference>
<keyword evidence="4 8" id="KW-0812">Transmembrane</keyword>
<keyword evidence="3" id="KW-0249">Electron transport</keyword>
<evidence type="ECO:0000256" key="2">
    <source>
        <dbReference type="ARBA" id="ARBA00004141"/>
    </source>
</evidence>
<evidence type="ECO:0000313" key="11">
    <source>
        <dbReference type="EMBL" id="QGZ08702.1"/>
    </source>
</evidence>